<dbReference type="Proteomes" id="UP000771749">
    <property type="component" value="Unassembled WGS sequence"/>
</dbReference>
<evidence type="ECO:0000256" key="6">
    <source>
        <dbReference type="ARBA" id="ARBA00023236"/>
    </source>
</evidence>
<evidence type="ECO:0000256" key="7">
    <source>
        <dbReference type="RuleBase" id="RU003991"/>
    </source>
</evidence>
<comment type="similarity">
    <text evidence="1 7">Belongs to the peptidase S24 family.</text>
</comment>
<dbReference type="PANTHER" id="PTHR33516:SF2">
    <property type="entry name" value="LEXA REPRESSOR-RELATED"/>
    <property type="match status" value="1"/>
</dbReference>
<evidence type="ECO:0000256" key="2">
    <source>
        <dbReference type="ARBA" id="ARBA00022763"/>
    </source>
</evidence>
<keyword evidence="5" id="KW-0234">DNA repair</keyword>
<protein>
    <submittedName>
        <fullName evidence="9">Translesion error-prone DNA polymerase V autoproteolytic subunit</fullName>
        <ecNumber evidence="9">2.7.7.7</ecNumber>
    </submittedName>
</protein>
<dbReference type="CDD" id="cd06529">
    <property type="entry name" value="S24_LexA-like"/>
    <property type="match status" value="1"/>
</dbReference>
<evidence type="ECO:0000256" key="5">
    <source>
        <dbReference type="ARBA" id="ARBA00023204"/>
    </source>
</evidence>
<accession>A0A940DLV9</accession>
<keyword evidence="9" id="KW-0548">Nucleotidyltransferase</keyword>
<dbReference type="Pfam" id="PF00717">
    <property type="entry name" value="Peptidase_S24"/>
    <property type="match status" value="1"/>
</dbReference>
<dbReference type="GO" id="GO:0006281">
    <property type="term" value="P:DNA repair"/>
    <property type="evidence" value="ECO:0007669"/>
    <property type="project" value="UniProtKB-KW"/>
</dbReference>
<keyword evidence="6" id="KW-0742">SOS response</keyword>
<keyword evidence="4 7" id="KW-0068">Autocatalytic cleavage</keyword>
<reference evidence="9" key="1">
    <citation type="submission" date="2020-10" db="EMBL/GenBank/DDBJ databases">
        <authorList>
            <person name="Gilroy R."/>
        </authorList>
    </citation>
    <scope>NUCLEOTIDE SEQUENCE</scope>
    <source>
        <strain evidence="9">F1-3629</strain>
    </source>
</reference>
<evidence type="ECO:0000259" key="8">
    <source>
        <dbReference type="Pfam" id="PF00717"/>
    </source>
</evidence>
<sequence length="165" mass="17969">MTDDNIKSLRGDAPDPVQENFLPPMACEGIHAGFPSPAQDYMNPCIDLNKELVRHPAATFYGRVVGDSMVDAGVEEGDILVIDKSIEATEGDMCVCFVDGEFTLKYLSFKDPSSGEKCKDANAIWLVPANPAYPPIKVSDPSFSVWGVVTYVIKKTYRKSGGSDK</sequence>
<keyword evidence="9" id="KW-0808">Transferase</keyword>
<gene>
    <name evidence="9" type="primary">umuD</name>
    <name evidence="9" type="ORF">IAC07_00310</name>
</gene>
<evidence type="ECO:0000256" key="3">
    <source>
        <dbReference type="ARBA" id="ARBA00022801"/>
    </source>
</evidence>
<evidence type="ECO:0000313" key="10">
    <source>
        <dbReference type="Proteomes" id="UP000771749"/>
    </source>
</evidence>
<dbReference type="GO" id="GO:0003677">
    <property type="term" value="F:DNA binding"/>
    <property type="evidence" value="ECO:0007669"/>
    <property type="project" value="InterPro"/>
</dbReference>
<dbReference type="PRINTS" id="PR00726">
    <property type="entry name" value="LEXASERPTASE"/>
</dbReference>
<evidence type="ECO:0000256" key="1">
    <source>
        <dbReference type="ARBA" id="ARBA00007484"/>
    </source>
</evidence>
<dbReference type="Gene3D" id="2.10.109.10">
    <property type="entry name" value="Umud Fragment, subunit A"/>
    <property type="match status" value="1"/>
</dbReference>
<reference evidence="9" key="2">
    <citation type="journal article" date="2021" name="PeerJ">
        <title>Extensive microbial diversity within the chicken gut microbiome revealed by metagenomics and culture.</title>
        <authorList>
            <person name="Gilroy R."/>
            <person name="Ravi A."/>
            <person name="Getino M."/>
            <person name="Pursley I."/>
            <person name="Horton D.L."/>
            <person name="Alikhan N.F."/>
            <person name="Baker D."/>
            <person name="Gharbi K."/>
            <person name="Hall N."/>
            <person name="Watson M."/>
            <person name="Adriaenssens E.M."/>
            <person name="Foster-Nyarko E."/>
            <person name="Jarju S."/>
            <person name="Secka A."/>
            <person name="Antonio M."/>
            <person name="Oren A."/>
            <person name="Chaudhuri R.R."/>
            <person name="La Ragione R."/>
            <person name="Hildebrand F."/>
            <person name="Pallen M.J."/>
        </authorList>
    </citation>
    <scope>NUCLEOTIDE SEQUENCE</scope>
    <source>
        <strain evidence="9">F1-3629</strain>
    </source>
</reference>
<dbReference type="InterPro" id="IPR050077">
    <property type="entry name" value="LexA_repressor"/>
</dbReference>
<evidence type="ECO:0000313" key="9">
    <source>
        <dbReference type="EMBL" id="MBO8453149.1"/>
    </source>
</evidence>
<proteinExistence type="inferred from homology"/>
<dbReference type="GO" id="GO:0016787">
    <property type="term" value="F:hydrolase activity"/>
    <property type="evidence" value="ECO:0007669"/>
    <property type="project" value="UniProtKB-KW"/>
</dbReference>
<dbReference type="EMBL" id="JADIMJ010000008">
    <property type="protein sequence ID" value="MBO8453149.1"/>
    <property type="molecule type" value="Genomic_DNA"/>
</dbReference>
<organism evidence="9 10">
    <name type="scientific">Candidatus Cryptobacteroides gallistercoris</name>
    <dbReference type="NCBI Taxonomy" id="2840765"/>
    <lineage>
        <taxon>Bacteria</taxon>
        <taxon>Pseudomonadati</taxon>
        <taxon>Bacteroidota</taxon>
        <taxon>Bacteroidia</taxon>
        <taxon>Bacteroidales</taxon>
        <taxon>Candidatus Cryptobacteroides</taxon>
    </lineage>
</organism>
<dbReference type="GO" id="GO:0006355">
    <property type="term" value="P:regulation of DNA-templated transcription"/>
    <property type="evidence" value="ECO:0007669"/>
    <property type="project" value="InterPro"/>
</dbReference>
<evidence type="ECO:0000256" key="4">
    <source>
        <dbReference type="ARBA" id="ARBA00022813"/>
    </source>
</evidence>
<dbReference type="GO" id="GO:0003887">
    <property type="term" value="F:DNA-directed DNA polymerase activity"/>
    <property type="evidence" value="ECO:0007669"/>
    <property type="project" value="UniProtKB-EC"/>
</dbReference>
<dbReference type="SUPFAM" id="SSF51306">
    <property type="entry name" value="LexA/Signal peptidase"/>
    <property type="match status" value="1"/>
</dbReference>
<comment type="caution">
    <text evidence="9">The sequence shown here is derived from an EMBL/GenBank/DDBJ whole genome shotgun (WGS) entry which is preliminary data.</text>
</comment>
<dbReference type="PANTHER" id="PTHR33516">
    <property type="entry name" value="LEXA REPRESSOR"/>
    <property type="match status" value="1"/>
</dbReference>
<dbReference type="NCBIfam" id="NF007621">
    <property type="entry name" value="PRK10276.1"/>
    <property type="match status" value="1"/>
</dbReference>
<dbReference type="InterPro" id="IPR039418">
    <property type="entry name" value="LexA-like"/>
</dbReference>
<dbReference type="InterPro" id="IPR015927">
    <property type="entry name" value="Peptidase_S24_S26A/B/C"/>
</dbReference>
<dbReference type="InterPro" id="IPR036286">
    <property type="entry name" value="LexA/Signal_pep-like_sf"/>
</dbReference>
<dbReference type="GO" id="GO:0009432">
    <property type="term" value="P:SOS response"/>
    <property type="evidence" value="ECO:0007669"/>
    <property type="project" value="UniProtKB-KW"/>
</dbReference>
<dbReference type="EC" id="2.7.7.7" evidence="9"/>
<dbReference type="InterPro" id="IPR006197">
    <property type="entry name" value="Peptidase_S24_LexA"/>
</dbReference>
<dbReference type="AlphaFoldDB" id="A0A940DLV9"/>
<keyword evidence="2" id="KW-0227">DNA damage</keyword>
<keyword evidence="3 7" id="KW-0378">Hydrolase</keyword>
<feature type="domain" description="Peptidase S24/S26A/S26B/S26C" evidence="8">
    <location>
        <begin position="30"/>
        <end position="149"/>
    </location>
</feature>
<name>A0A940DLV9_9BACT</name>